<evidence type="ECO:0000256" key="6">
    <source>
        <dbReference type="RuleBase" id="RU365089"/>
    </source>
</evidence>
<dbReference type="EMBL" id="QMQB01000093">
    <property type="protein sequence ID" value="RLE13378.1"/>
    <property type="molecule type" value="Genomic_DNA"/>
</dbReference>
<dbReference type="Proteomes" id="UP000267654">
    <property type="component" value="Unassembled WGS sequence"/>
</dbReference>
<evidence type="ECO:0000256" key="4">
    <source>
        <dbReference type="ARBA" id="ARBA00023125"/>
    </source>
</evidence>
<dbReference type="InterPro" id="IPR001207">
    <property type="entry name" value="Transposase_mutator"/>
</dbReference>
<comment type="similarity">
    <text evidence="2 6">Belongs to the transposase mutator family.</text>
</comment>
<gene>
    <name evidence="7" type="ORF">DRI96_03095</name>
</gene>
<protein>
    <recommendedName>
        <fullName evidence="6">Mutator family transposase</fullName>
    </recommendedName>
</protein>
<dbReference type="AlphaFoldDB" id="A0A662DEU4"/>
<accession>A0A662DEU4</accession>
<keyword evidence="3 6" id="KW-0815">Transposition</keyword>
<evidence type="ECO:0000256" key="5">
    <source>
        <dbReference type="ARBA" id="ARBA00023172"/>
    </source>
</evidence>
<keyword evidence="4 6" id="KW-0238">DNA-binding</keyword>
<name>A0A662DEU4_UNCAE</name>
<dbReference type="Pfam" id="PF00872">
    <property type="entry name" value="Transposase_mut"/>
    <property type="match status" value="1"/>
</dbReference>
<keyword evidence="5 6" id="KW-0233">DNA recombination</keyword>
<evidence type="ECO:0000313" key="7">
    <source>
        <dbReference type="EMBL" id="RLE13378.1"/>
    </source>
</evidence>
<evidence type="ECO:0000313" key="8">
    <source>
        <dbReference type="Proteomes" id="UP000267654"/>
    </source>
</evidence>
<dbReference type="GO" id="GO:0004803">
    <property type="term" value="F:transposase activity"/>
    <property type="evidence" value="ECO:0007669"/>
    <property type="project" value="UniProtKB-UniRule"/>
</dbReference>
<dbReference type="GO" id="GO:0006313">
    <property type="term" value="P:DNA transposition"/>
    <property type="evidence" value="ECO:0007669"/>
    <property type="project" value="UniProtKB-UniRule"/>
</dbReference>
<comment type="function">
    <text evidence="1 6">Required for the transposition of the insertion element.</text>
</comment>
<reference evidence="7 8" key="1">
    <citation type="submission" date="2018-06" db="EMBL/GenBank/DDBJ databases">
        <title>Extensive metabolic versatility and redundancy in microbially diverse, dynamic hydrothermal sediments.</title>
        <authorList>
            <person name="Dombrowski N."/>
            <person name="Teske A."/>
            <person name="Baker B.J."/>
        </authorList>
    </citation>
    <scope>NUCLEOTIDE SEQUENCE [LARGE SCALE GENOMIC DNA]</scope>
    <source>
        <strain evidence="7">B19_G9</strain>
    </source>
</reference>
<keyword evidence="6" id="KW-0814">Transposable element</keyword>
<evidence type="ECO:0000256" key="1">
    <source>
        <dbReference type="ARBA" id="ARBA00002190"/>
    </source>
</evidence>
<dbReference type="PANTHER" id="PTHR33217:SF7">
    <property type="entry name" value="TRANSPOSASE FOR INSERTION SEQUENCE ELEMENT IS1081"/>
    <property type="match status" value="1"/>
</dbReference>
<evidence type="ECO:0000256" key="2">
    <source>
        <dbReference type="ARBA" id="ARBA00010961"/>
    </source>
</evidence>
<proteinExistence type="inferred from homology"/>
<sequence length="81" mass="9198">MLGGKECQLSWEKLLLRLKRRGLSEEKLKLVIVDGNPGLLAALRTSLPTIPVQRCTVHKLRNISNHCPRAIQASWKQMPKE</sequence>
<evidence type="ECO:0000256" key="3">
    <source>
        <dbReference type="ARBA" id="ARBA00022578"/>
    </source>
</evidence>
<comment type="caution">
    <text evidence="7">The sequence shown here is derived from an EMBL/GenBank/DDBJ whole genome shotgun (WGS) entry which is preliminary data.</text>
</comment>
<dbReference type="PANTHER" id="PTHR33217">
    <property type="entry name" value="TRANSPOSASE FOR INSERTION SEQUENCE ELEMENT IS1081"/>
    <property type="match status" value="1"/>
</dbReference>
<dbReference type="GO" id="GO:0003677">
    <property type="term" value="F:DNA binding"/>
    <property type="evidence" value="ECO:0007669"/>
    <property type="project" value="UniProtKB-UniRule"/>
</dbReference>
<organism evidence="7 8">
    <name type="scientific">Aerophobetes bacterium</name>
    <dbReference type="NCBI Taxonomy" id="2030807"/>
    <lineage>
        <taxon>Bacteria</taxon>
        <taxon>Candidatus Aerophobota</taxon>
    </lineage>
</organism>